<dbReference type="InterPro" id="IPR025996">
    <property type="entry name" value="MT1864/Rv1816-like_C"/>
</dbReference>
<evidence type="ECO:0000313" key="7">
    <source>
        <dbReference type="Proteomes" id="UP000463857"/>
    </source>
</evidence>
<proteinExistence type="predicted"/>
<dbReference type="InterPro" id="IPR001647">
    <property type="entry name" value="HTH_TetR"/>
</dbReference>
<protein>
    <submittedName>
        <fullName evidence="6">TetR family transcriptional regulator</fullName>
    </submittedName>
</protein>
<accession>A0A7L4YLY5</accession>
<feature type="domain" description="HTH tetR-type" evidence="5">
    <location>
        <begin position="5"/>
        <end position="65"/>
    </location>
</feature>
<dbReference type="Pfam" id="PF00440">
    <property type="entry name" value="TetR_N"/>
    <property type="match status" value="1"/>
</dbReference>
<evidence type="ECO:0000256" key="4">
    <source>
        <dbReference type="PROSITE-ProRule" id="PRU00335"/>
    </source>
</evidence>
<dbReference type="OrthoDB" id="71867at2"/>
<dbReference type="Gene3D" id="1.10.10.60">
    <property type="entry name" value="Homeodomain-like"/>
    <property type="match status" value="1"/>
</dbReference>
<dbReference type="PANTHER" id="PTHR30055:SF234">
    <property type="entry name" value="HTH-TYPE TRANSCRIPTIONAL REGULATOR BETI"/>
    <property type="match status" value="1"/>
</dbReference>
<dbReference type="AlphaFoldDB" id="A0A7L4YLY5"/>
<dbReference type="InterPro" id="IPR050109">
    <property type="entry name" value="HTH-type_TetR-like_transc_reg"/>
</dbReference>
<dbReference type="SUPFAM" id="SSF46689">
    <property type="entry name" value="Homeodomain-like"/>
    <property type="match status" value="1"/>
</dbReference>
<keyword evidence="3" id="KW-0804">Transcription</keyword>
<dbReference type="InParanoid" id="A0A7L4YLY5"/>
<evidence type="ECO:0000313" key="6">
    <source>
        <dbReference type="EMBL" id="QHC00062.1"/>
    </source>
</evidence>
<dbReference type="PROSITE" id="PS50977">
    <property type="entry name" value="HTH_TETR_2"/>
    <property type="match status" value="1"/>
</dbReference>
<evidence type="ECO:0000256" key="3">
    <source>
        <dbReference type="ARBA" id="ARBA00023163"/>
    </source>
</evidence>
<dbReference type="InterPro" id="IPR009057">
    <property type="entry name" value="Homeodomain-like_sf"/>
</dbReference>
<dbReference type="GO" id="GO:0000976">
    <property type="term" value="F:transcription cis-regulatory region binding"/>
    <property type="evidence" value="ECO:0007669"/>
    <property type="project" value="TreeGrafter"/>
</dbReference>
<dbReference type="Gene3D" id="1.10.357.10">
    <property type="entry name" value="Tetracycline Repressor, domain 2"/>
    <property type="match status" value="1"/>
</dbReference>
<reference evidence="6 7" key="1">
    <citation type="journal article" date="2018" name="Int. J. Syst. Evol. Microbiol.">
        <title>Epidermidibacterium keratini gen. nov., sp. nov., a member of the family Sporichthyaceae, isolated from keratin epidermis.</title>
        <authorList>
            <person name="Lee D.G."/>
            <person name="Trujillo M.E."/>
            <person name="Kang S."/>
            <person name="Nam J.J."/>
            <person name="Kim Y.J."/>
        </authorList>
    </citation>
    <scope>NUCLEOTIDE SEQUENCE [LARGE SCALE GENOMIC DNA]</scope>
    <source>
        <strain evidence="6 7">EPI-7</strain>
    </source>
</reference>
<dbReference type="EMBL" id="CP047156">
    <property type="protein sequence ID" value="QHC00062.1"/>
    <property type="molecule type" value="Genomic_DNA"/>
</dbReference>
<keyword evidence="7" id="KW-1185">Reference proteome</keyword>
<dbReference type="RefSeq" id="WP_159544170.1">
    <property type="nucleotide sequence ID" value="NZ_CP047156.1"/>
</dbReference>
<name>A0A7L4YLY5_9ACTN</name>
<dbReference type="InterPro" id="IPR036271">
    <property type="entry name" value="Tet_transcr_reg_TetR-rel_C_sf"/>
</dbReference>
<dbReference type="Proteomes" id="UP000463857">
    <property type="component" value="Chromosome"/>
</dbReference>
<keyword evidence="1" id="KW-0805">Transcription regulation</keyword>
<feature type="DNA-binding region" description="H-T-H motif" evidence="4">
    <location>
        <begin position="28"/>
        <end position="47"/>
    </location>
</feature>
<dbReference type="KEGG" id="eke:EK0264_07065"/>
<dbReference type="SUPFAM" id="SSF48498">
    <property type="entry name" value="Tetracyclin repressor-like, C-terminal domain"/>
    <property type="match status" value="1"/>
</dbReference>
<keyword evidence="2 4" id="KW-0238">DNA-binding</keyword>
<gene>
    <name evidence="6" type="ORF">EK0264_07065</name>
</gene>
<evidence type="ECO:0000256" key="1">
    <source>
        <dbReference type="ARBA" id="ARBA00023015"/>
    </source>
</evidence>
<organism evidence="6 7">
    <name type="scientific">Epidermidibacterium keratini</name>
    <dbReference type="NCBI Taxonomy" id="1891644"/>
    <lineage>
        <taxon>Bacteria</taxon>
        <taxon>Bacillati</taxon>
        <taxon>Actinomycetota</taxon>
        <taxon>Actinomycetes</taxon>
        <taxon>Sporichthyales</taxon>
        <taxon>Sporichthyaceae</taxon>
        <taxon>Epidermidibacterium</taxon>
    </lineage>
</organism>
<evidence type="ECO:0000256" key="2">
    <source>
        <dbReference type="ARBA" id="ARBA00023125"/>
    </source>
</evidence>
<sequence length="194" mass="20746">MARAGLNTADVIAAAAELADARGIEAVSLTAVAEQLGVRPPALYKHINGITDLQRGIASLAMTELGDAIREAVQGKTRRAAVEAIFRTARAYIAEHPGRYSATTGADLQQEDDPLVGATTRLIDVVREALSSYRIPSADLDHAIRTLRCTIHGYALLQAGDAFQWSNDPDETMDWMIRFIDTGLTEAGQSGPSA</sequence>
<evidence type="ECO:0000259" key="5">
    <source>
        <dbReference type="PROSITE" id="PS50977"/>
    </source>
</evidence>
<dbReference type="PANTHER" id="PTHR30055">
    <property type="entry name" value="HTH-TYPE TRANSCRIPTIONAL REGULATOR RUTR"/>
    <property type="match status" value="1"/>
</dbReference>
<dbReference type="GO" id="GO:0003700">
    <property type="term" value="F:DNA-binding transcription factor activity"/>
    <property type="evidence" value="ECO:0007669"/>
    <property type="project" value="TreeGrafter"/>
</dbReference>
<dbReference type="Pfam" id="PF13305">
    <property type="entry name" value="TetR_C_33"/>
    <property type="match status" value="1"/>
</dbReference>